<comment type="similarity">
    <text evidence="2">Belongs to the IL-17 family.</text>
</comment>
<dbReference type="GO" id="GO:0005615">
    <property type="term" value="C:extracellular space"/>
    <property type="evidence" value="ECO:0007669"/>
    <property type="project" value="UniProtKB-KW"/>
</dbReference>
<accession>A0A8C6T7W8</accession>
<dbReference type="Ensembl" id="ENSNMLT00000019959.1">
    <property type="protein sequence ID" value="ENSNMLP00000017748.1"/>
    <property type="gene ID" value="ENSNMLG00000011719.1"/>
</dbReference>
<dbReference type="Proteomes" id="UP000694523">
    <property type="component" value="Unplaced"/>
</dbReference>
<dbReference type="Pfam" id="PF06083">
    <property type="entry name" value="IL17"/>
    <property type="match status" value="1"/>
</dbReference>
<keyword evidence="3" id="KW-0202">Cytokine</keyword>
<name>A0A8C6T7W8_9GOBI</name>
<evidence type="ECO:0000313" key="6">
    <source>
        <dbReference type="Ensembl" id="ENSNMLP00000017748.1"/>
    </source>
</evidence>
<dbReference type="SUPFAM" id="SSF57501">
    <property type="entry name" value="Cystine-knot cytokines"/>
    <property type="match status" value="1"/>
</dbReference>
<keyword evidence="5" id="KW-0732">Signal</keyword>
<proteinExistence type="inferred from homology"/>
<sequence>MPNPYLDGRPFSNTRKPSECSECVSGWWWWLMCADWLPRLSSPSMDEHHDPSLYPDVSEARCLLKGCLDLDGRENLNLGESRPIFRQVLNLRRVLSSSRQRYHYKLEQRLIAVGCTCVRNTFVEQQ</sequence>
<evidence type="ECO:0000256" key="3">
    <source>
        <dbReference type="ARBA" id="ARBA00022514"/>
    </source>
</evidence>
<reference evidence="6" key="2">
    <citation type="submission" date="2025-09" db="UniProtKB">
        <authorList>
            <consortium name="Ensembl"/>
        </authorList>
    </citation>
    <scope>IDENTIFICATION</scope>
</reference>
<dbReference type="InterPro" id="IPR029034">
    <property type="entry name" value="Cystine-knot_cytokine"/>
</dbReference>
<keyword evidence="7" id="KW-1185">Reference proteome</keyword>
<dbReference type="InterPro" id="IPR020440">
    <property type="entry name" value="IL-17_chr"/>
</dbReference>
<reference evidence="6" key="1">
    <citation type="submission" date="2025-08" db="UniProtKB">
        <authorList>
            <consortium name="Ensembl"/>
        </authorList>
    </citation>
    <scope>IDENTIFICATION</scope>
</reference>
<dbReference type="GO" id="GO:0006954">
    <property type="term" value="P:inflammatory response"/>
    <property type="evidence" value="ECO:0007669"/>
    <property type="project" value="InterPro"/>
</dbReference>
<evidence type="ECO:0000313" key="7">
    <source>
        <dbReference type="Proteomes" id="UP000694523"/>
    </source>
</evidence>
<evidence type="ECO:0000256" key="1">
    <source>
        <dbReference type="ARBA" id="ARBA00004613"/>
    </source>
</evidence>
<comment type="subcellular location">
    <subcellularLocation>
        <location evidence="1">Secreted</location>
    </subcellularLocation>
</comment>
<evidence type="ECO:0000256" key="2">
    <source>
        <dbReference type="ARBA" id="ARBA00007236"/>
    </source>
</evidence>
<evidence type="ECO:0000256" key="5">
    <source>
        <dbReference type="ARBA" id="ARBA00022729"/>
    </source>
</evidence>
<dbReference type="InterPro" id="IPR010345">
    <property type="entry name" value="IL-17_fam"/>
</dbReference>
<keyword evidence="4" id="KW-0964">Secreted</keyword>
<organism evidence="6 7">
    <name type="scientific">Neogobius melanostomus</name>
    <name type="common">round goby</name>
    <dbReference type="NCBI Taxonomy" id="47308"/>
    <lineage>
        <taxon>Eukaryota</taxon>
        <taxon>Metazoa</taxon>
        <taxon>Chordata</taxon>
        <taxon>Craniata</taxon>
        <taxon>Vertebrata</taxon>
        <taxon>Euteleostomi</taxon>
        <taxon>Actinopterygii</taxon>
        <taxon>Neopterygii</taxon>
        <taxon>Teleostei</taxon>
        <taxon>Neoteleostei</taxon>
        <taxon>Acanthomorphata</taxon>
        <taxon>Gobiaria</taxon>
        <taxon>Gobiiformes</taxon>
        <taxon>Gobioidei</taxon>
        <taxon>Gobiidae</taxon>
        <taxon>Benthophilinae</taxon>
        <taxon>Neogobiini</taxon>
        <taxon>Neogobius</taxon>
    </lineage>
</organism>
<evidence type="ECO:0000256" key="4">
    <source>
        <dbReference type="ARBA" id="ARBA00022525"/>
    </source>
</evidence>
<protein>
    <submittedName>
        <fullName evidence="6">Uncharacterized protein</fullName>
    </submittedName>
</protein>
<dbReference type="GO" id="GO:0005125">
    <property type="term" value="F:cytokine activity"/>
    <property type="evidence" value="ECO:0007669"/>
    <property type="project" value="UniProtKB-KW"/>
</dbReference>
<dbReference type="PRINTS" id="PR01932">
    <property type="entry name" value="INTRLEUKIN17"/>
</dbReference>
<dbReference type="Gene3D" id="2.10.90.10">
    <property type="entry name" value="Cystine-knot cytokines"/>
    <property type="match status" value="1"/>
</dbReference>
<dbReference type="AlphaFoldDB" id="A0A8C6T7W8"/>